<keyword evidence="3" id="KW-0479">Metal-binding</keyword>
<evidence type="ECO:0000256" key="4">
    <source>
        <dbReference type="ARBA" id="ARBA00022741"/>
    </source>
</evidence>
<evidence type="ECO:0000259" key="12">
    <source>
        <dbReference type="Pfam" id="PF10509"/>
    </source>
</evidence>
<evidence type="ECO:0000256" key="3">
    <source>
        <dbReference type="ARBA" id="ARBA00022723"/>
    </source>
</evidence>
<name>B9XNR0_PEDPL</name>
<dbReference type="GO" id="GO:0046872">
    <property type="term" value="F:metal ion binding"/>
    <property type="evidence" value="ECO:0007669"/>
    <property type="project" value="UniProtKB-KW"/>
</dbReference>
<evidence type="ECO:0000256" key="1">
    <source>
        <dbReference type="ARBA" id="ARBA00006566"/>
    </source>
</evidence>
<dbReference type="FunFam" id="3.30.70.890:FF:000001">
    <property type="entry name" value="Galactokinase"/>
    <property type="match status" value="1"/>
</dbReference>
<keyword evidence="4" id="KW-0547">Nucleotide-binding</keyword>
<organism evidence="13 14">
    <name type="scientific">Pedosphaera parvula (strain Ellin514)</name>
    <dbReference type="NCBI Taxonomy" id="320771"/>
    <lineage>
        <taxon>Bacteria</taxon>
        <taxon>Pseudomonadati</taxon>
        <taxon>Verrucomicrobiota</taxon>
        <taxon>Pedosphaerae</taxon>
        <taxon>Pedosphaerales</taxon>
        <taxon>Pedosphaeraceae</taxon>
        <taxon>Pedosphaera</taxon>
    </lineage>
</organism>
<dbReference type="Proteomes" id="UP000003688">
    <property type="component" value="Unassembled WGS sequence"/>
</dbReference>
<evidence type="ECO:0000256" key="8">
    <source>
        <dbReference type="ARBA" id="ARBA00023144"/>
    </source>
</evidence>
<dbReference type="GO" id="GO:0005524">
    <property type="term" value="F:ATP binding"/>
    <property type="evidence" value="ECO:0007669"/>
    <property type="project" value="UniProtKB-KW"/>
</dbReference>
<evidence type="ECO:0000256" key="9">
    <source>
        <dbReference type="ARBA" id="ARBA00023277"/>
    </source>
</evidence>
<dbReference type="Gene3D" id="3.30.70.890">
    <property type="entry name" value="GHMP kinase, C-terminal domain"/>
    <property type="match status" value="1"/>
</dbReference>
<comment type="caution">
    <text evidence="13">The sequence shown here is derived from an EMBL/GenBank/DDBJ whole genome shotgun (WGS) entry which is preliminary data.</text>
</comment>
<evidence type="ECO:0000256" key="2">
    <source>
        <dbReference type="ARBA" id="ARBA00022679"/>
    </source>
</evidence>
<dbReference type="InterPro" id="IPR006203">
    <property type="entry name" value="GHMP_knse_ATP-bd_CS"/>
</dbReference>
<evidence type="ECO:0000313" key="14">
    <source>
        <dbReference type="Proteomes" id="UP000003688"/>
    </source>
</evidence>
<keyword evidence="6" id="KW-0067">ATP-binding</keyword>
<evidence type="ECO:0000256" key="6">
    <source>
        <dbReference type="ARBA" id="ARBA00022840"/>
    </source>
</evidence>
<dbReference type="RefSeq" id="WP_007417446.1">
    <property type="nucleotide sequence ID" value="NZ_ABOX02000042.1"/>
</dbReference>
<dbReference type="SUPFAM" id="SSF55060">
    <property type="entry name" value="GHMP Kinase, C-terminal domain"/>
    <property type="match status" value="1"/>
</dbReference>
<dbReference type="PROSITE" id="PS00627">
    <property type="entry name" value="GHMP_KINASES_ATP"/>
    <property type="match status" value="1"/>
</dbReference>
<dbReference type="PANTHER" id="PTHR10457:SF7">
    <property type="entry name" value="GALACTOKINASE-RELATED"/>
    <property type="match status" value="1"/>
</dbReference>
<dbReference type="OrthoDB" id="250531at2"/>
<dbReference type="PRINTS" id="PR00959">
    <property type="entry name" value="MEVGALKINASE"/>
</dbReference>
<evidence type="ECO:0000259" key="11">
    <source>
        <dbReference type="Pfam" id="PF08544"/>
    </source>
</evidence>
<dbReference type="EMBL" id="ABOX02000042">
    <property type="protein sequence ID" value="EEF58483.1"/>
    <property type="molecule type" value="Genomic_DNA"/>
</dbReference>
<dbReference type="PANTHER" id="PTHR10457">
    <property type="entry name" value="MEVALONATE KINASE/GALACTOKINASE"/>
    <property type="match status" value="1"/>
</dbReference>
<proteinExistence type="inferred from homology"/>
<feature type="domain" description="Galactokinase N-terminal" evidence="12">
    <location>
        <begin position="7"/>
        <end position="55"/>
    </location>
</feature>
<dbReference type="InterPro" id="IPR006204">
    <property type="entry name" value="GHMP_kinase_N_dom"/>
</dbReference>
<dbReference type="Pfam" id="PF08544">
    <property type="entry name" value="GHMP_kinases_C"/>
    <property type="match status" value="1"/>
</dbReference>
<dbReference type="InterPro" id="IPR014721">
    <property type="entry name" value="Ribsml_uS5_D2-typ_fold_subgr"/>
</dbReference>
<dbReference type="Gene3D" id="3.30.230.10">
    <property type="match status" value="1"/>
</dbReference>
<evidence type="ECO:0000313" key="13">
    <source>
        <dbReference type="EMBL" id="EEF58483.1"/>
    </source>
</evidence>
<protein>
    <submittedName>
        <fullName evidence="13">Galactokinase</fullName>
    </submittedName>
</protein>
<accession>B9XNR0</accession>
<dbReference type="STRING" id="320771.Cflav_PD1210"/>
<dbReference type="AlphaFoldDB" id="B9XNR0"/>
<reference evidence="13 14" key="1">
    <citation type="journal article" date="2011" name="J. Bacteriol.">
        <title>Genome sequence of 'Pedosphaera parvula' Ellin514, an aerobic Verrucomicrobial isolate from pasture soil.</title>
        <authorList>
            <person name="Kant R."/>
            <person name="van Passel M.W."/>
            <person name="Sangwan P."/>
            <person name="Palva A."/>
            <person name="Lucas S."/>
            <person name="Copeland A."/>
            <person name="Lapidus A."/>
            <person name="Glavina Del Rio T."/>
            <person name="Dalin E."/>
            <person name="Tice H."/>
            <person name="Bruce D."/>
            <person name="Goodwin L."/>
            <person name="Pitluck S."/>
            <person name="Chertkov O."/>
            <person name="Larimer F.W."/>
            <person name="Land M.L."/>
            <person name="Hauser L."/>
            <person name="Brettin T.S."/>
            <person name="Detter J.C."/>
            <person name="Han S."/>
            <person name="de Vos W.M."/>
            <person name="Janssen P.H."/>
            <person name="Smidt H."/>
        </authorList>
    </citation>
    <scope>NUCLEOTIDE SEQUENCE [LARGE SCALE GENOMIC DNA]</scope>
    <source>
        <strain evidence="13 14">Ellin514</strain>
    </source>
</reference>
<dbReference type="InterPro" id="IPR019539">
    <property type="entry name" value="GalKase_N"/>
</dbReference>
<keyword evidence="2" id="KW-0808">Transferase</keyword>
<keyword evidence="14" id="KW-1185">Reference proteome</keyword>
<dbReference type="PRINTS" id="PR00473">
    <property type="entry name" value="GALCTOKINASE"/>
</dbReference>
<comment type="similarity">
    <text evidence="1">Belongs to the GHMP kinase family. GalK subfamily.</text>
</comment>
<keyword evidence="5 13" id="KW-0418">Kinase</keyword>
<keyword evidence="9" id="KW-0119">Carbohydrate metabolism</keyword>
<dbReference type="InterPro" id="IPR000705">
    <property type="entry name" value="Galactokinase"/>
</dbReference>
<dbReference type="GO" id="GO:0004335">
    <property type="term" value="F:galactokinase activity"/>
    <property type="evidence" value="ECO:0007669"/>
    <property type="project" value="InterPro"/>
</dbReference>
<dbReference type="Pfam" id="PF00288">
    <property type="entry name" value="GHMP_kinases_N"/>
    <property type="match status" value="1"/>
</dbReference>
<keyword evidence="7" id="KW-0460">Magnesium</keyword>
<feature type="domain" description="GHMP kinase N-terminal" evidence="10">
    <location>
        <begin position="90"/>
        <end position="150"/>
    </location>
</feature>
<evidence type="ECO:0000256" key="5">
    <source>
        <dbReference type="ARBA" id="ARBA00022777"/>
    </source>
</evidence>
<evidence type="ECO:0000259" key="10">
    <source>
        <dbReference type="Pfam" id="PF00288"/>
    </source>
</evidence>
<feature type="domain" description="GHMP kinase C-terminal" evidence="11">
    <location>
        <begin position="296"/>
        <end position="377"/>
    </location>
</feature>
<dbReference type="InterPro" id="IPR006206">
    <property type="entry name" value="Mevalonate/galactokinase"/>
</dbReference>
<dbReference type="InterPro" id="IPR020568">
    <property type="entry name" value="Ribosomal_Su5_D2-typ_SF"/>
</dbReference>
<dbReference type="GO" id="GO:0006012">
    <property type="term" value="P:galactose metabolic process"/>
    <property type="evidence" value="ECO:0007669"/>
    <property type="project" value="UniProtKB-KW"/>
</dbReference>
<dbReference type="PIRSF" id="PIRSF000530">
    <property type="entry name" value="Galactokinase"/>
    <property type="match status" value="1"/>
</dbReference>
<dbReference type="Pfam" id="PF10509">
    <property type="entry name" value="GalKase_gal_bdg"/>
    <property type="match status" value="1"/>
</dbReference>
<dbReference type="InterPro" id="IPR013750">
    <property type="entry name" value="GHMP_kinase_C_dom"/>
</dbReference>
<dbReference type="GO" id="GO:0005829">
    <property type="term" value="C:cytosol"/>
    <property type="evidence" value="ECO:0007669"/>
    <property type="project" value="TreeGrafter"/>
</dbReference>
<dbReference type="SUPFAM" id="SSF54211">
    <property type="entry name" value="Ribosomal protein S5 domain 2-like"/>
    <property type="match status" value="1"/>
</dbReference>
<keyword evidence="8" id="KW-0299">Galactose metabolism</keyword>
<sequence>MFEVETHFKRHFNAPPVHVVRAPGRLELLGNHTDYNEGLVMSLAVDKYIEIAASPRSDGKIQLVSSSFPEKEIFSANEFKKNPAVPWADYVKGVLAQLYKRGVHFTGFNAVVHGTIPMGAGMSSSAALSVATALIIRKLHPYALSETGLAAAPIPDSKGVVPVPTHAEKLHIAKICRAAEHEFVGVKVGLLDQISSLFGKAWHVMDIDFRALTVELSPMPGEAIIVCNSGVKHSLVEGGYNELRDNCEGAARKLGITSLRSADAKMLDASKAKLTQREYECAHHIVTEIQRVVFAERALREDDHQQFGQYMFQSHESSRDFLKNSVPELDLLVEIARKHPGCLGARLTGGGFGGATINLVRHHEAAAFMEYMAREYEKRGGHKTQPILCQIVDGAA</sequence>
<dbReference type="InterPro" id="IPR036554">
    <property type="entry name" value="GHMP_kinase_C_sf"/>
</dbReference>
<gene>
    <name evidence="13" type="ORF">Cflav_PD1210</name>
</gene>
<evidence type="ECO:0000256" key="7">
    <source>
        <dbReference type="ARBA" id="ARBA00022842"/>
    </source>
</evidence>